<evidence type="ECO:0000313" key="1">
    <source>
        <dbReference type="EMBL" id="NID13780.1"/>
    </source>
</evidence>
<dbReference type="Pfam" id="PF20459">
    <property type="entry name" value="DUF6712"/>
    <property type="match status" value="2"/>
</dbReference>
<keyword evidence="2" id="KW-1185">Reference proteome</keyword>
<name>A0ABX0QMQ8_9BACT</name>
<evidence type="ECO:0000313" key="2">
    <source>
        <dbReference type="Proteomes" id="UP000606008"/>
    </source>
</evidence>
<reference evidence="1" key="1">
    <citation type="submission" date="2024-05" db="EMBL/GenBank/DDBJ databases">
        <authorList>
            <person name="Jung D.-H."/>
        </authorList>
    </citation>
    <scope>NUCLEOTIDE SEQUENCE</scope>
    <source>
        <strain evidence="1">JA-25</strain>
    </source>
</reference>
<protein>
    <submittedName>
        <fullName evidence="1">Uncharacterized protein</fullName>
    </submittedName>
</protein>
<accession>A0ABX0QMQ8</accession>
<gene>
    <name evidence="1" type="ORF">F7231_26665</name>
</gene>
<proteinExistence type="predicted"/>
<organism evidence="1 2">
    <name type="scientific">Fibrivirga algicola</name>
    <dbReference type="NCBI Taxonomy" id="2950420"/>
    <lineage>
        <taxon>Bacteria</taxon>
        <taxon>Pseudomonadati</taxon>
        <taxon>Bacteroidota</taxon>
        <taxon>Cytophagia</taxon>
        <taxon>Cytophagales</taxon>
        <taxon>Spirosomataceae</taxon>
        <taxon>Fibrivirga</taxon>
    </lineage>
</organism>
<sequence length="299" mass="32754">MSQLIQTIDELKTAVNINRDTDITGLMPHLLSAEATLARQLGGFGVIDALLALTDPTPAQTRALAYMRRAVGNMALFKALPTQNVQITDAGVMRRTGGQQGDAFQWQYDEARSSLHTDGWDAVEDLLQVLETSPEDFPAWLETRPAPGLVPSAAVFNQFYFIDSRRLTYQALLPSMRKAETMQIRRFLTAQAIQVDELTGVQLELVQSALVSATLAIALRERQIDITEAGVQLLGTSEASTAATYRKPLEDSQRIESLIGYYQQQTRATLSDLTSALTPPPNVAETRSTGIGGDRIVAF</sequence>
<dbReference type="Proteomes" id="UP000606008">
    <property type="component" value="Unassembled WGS sequence"/>
</dbReference>
<dbReference type="InterPro" id="IPR046558">
    <property type="entry name" value="DUF6712"/>
</dbReference>
<dbReference type="RefSeq" id="WP_166694292.1">
    <property type="nucleotide sequence ID" value="NZ_WAEL01000015.1"/>
</dbReference>
<dbReference type="EMBL" id="WAEL01000015">
    <property type="protein sequence ID" value="NID13780.1"/>
    <property type="molecule type" value="Genomic_DNA"/>
</dbReference>
<comment type="caution">
    <text evidence="1">The sequence shown here is derived from an EMBL/GenBank/DDBJ whole genome shotgun (WGS) entry which is preliminary data.</text>
</comment>